<evidence type="ECO:0000313" key="7">
    <source>
        <dbReference type="EMBL" id="RDJ29050.1"/>
    </source>
</evidence>
<organism evidence="7 8">
    <name type="scientific">Bosea caraganae</name>
    <dbReference type="NCBI Taxonomy" id="2763117"/>
    <lineage>
        <taxon>Bacteria</taxon>
        <taxon>Pseudomonadati</taxon>
        <taxon>Pseudomonadota</taxon>
        <taxon>Alphaproteobacteria</taxon>
        <taxon>Hyphomicrobiales</taxon>
        <taxon>Boseaceae</taxon>
        <taxon>Bosea</taxon>
    </lineage>
</organism>
<feature type="domain" description="Integral membrane bound transporter" evidence="6">
    <location>
        <begin position="212"/>
        <end position="333"/>
    </location>
</feature>
<feature type="transmembrane region" description="Helical" evidence="5">
    <location>
        <begin position="73"/>
        <end position="90"/>
    </location>
</feature>
<gene>
    <name evidence="7" type="ORF">DWE98_00245</name>
</gene>
<dbReference type="AlphaFoldDB" id="A0A370LB51"/>
<dbReference type="OrthoDB" id="8345608at2"/>
<evidence type="ECO:0000256" key="2">
    <source>
        <dbReference type="ARBA" id="ARBA00022692"/>
    </source>
</evidence>
<feature type="transmembrane region" description="Helical" evidence="5">
    <location>
        <begin position="96"/>
        <end position="113"/>
    </location>
</feature>
<evidence type="ECO:0000256" key="1">
    <source>
        <dbReference type="ARBA" id="ARBA00004141"/>
    </source>
</evidence>
<feature type="transmembrane region" description="Helical" evidence="5">
    <location>
        <begin position="298"/>
        <end position="317"/>
    </location>
</feature>
<dbReference type="GO" id="GO:0016020">
    <property type="term" value="C:membrane"/>
    <property type="evidence" value="ECO:0007669"/>
    <property type="project" value="UniProtKB-SubCell"/>
</dbReference>
<keyword evidence="3 5" id="KW-1133">Transmembrane helix</keyword>
<sequence>MENWLERFDPGVHRRIKGLRLVTAFGLAAMAGRMPEVMSGLDAGRSLSLLAGGFALWASVSEARSARGESSRDLLLLCLAAAMGAASYAICAPPLAAIWAFGPELVLVSGAFCTGYLRRYGLLGTGIGSQIFIGQLLAYGSGLGPADIWTIMVAGLIAAGSAMIPRLLSGPAERPAPAMPAPQVRVAGLPTVRPELAMGLQAAVAALVIIGLTSRFSLAEPAWGITAATYVIAGSSAGTMDRVRRRILGTAIGVPLGLACLPIAHEAPLLLWLAAAGAMVVYAMALPERYDIASGAFAFTLVVTLAATGEHSVAMLFSRAWETVLGGAIGLLAALFVLPLKQMTPEAQS</sequence>
<dbReference type="EMBL" id="QQTP01000001">
    <property type="protein sequence ID" value="RDJ29050.1"/>
    <property type="molecule type" value="Genomic_DNA"/>
</dbReference>
<dbReference type="Pfam" id="PF13515">
    <property type="entry name" value="FUSC_2"/>
    <property type="match status" value="1"/>
</dbReference>
<proteinExistence type="predicted"/>
<feature type="transmembrane region" description="Helical" evidence="5">
    <location>
        <begin position="148"/>
        <end position="168"/>
    </location>
</feature>
<dbReference type="InterPro" id="IPR049453">
    <property type="entry name" value="Memb_transporter_dom"/>
</dbReference>
<comment type="subcellular location">
    <subcellularLocation>
        <location evidence="1">Membrane</location>
        <topology evidence="1">Multi-pass membrane protein</topology>
    </subcellularLocation>
</comment>
<feature type="transmembrane region" description="Helical" evidence="5">
    <location>
        <begin position="120"/>
        <end position="142"/>
    </location>
</feature>
<feature type="transmembrane region" description="Helical" evidence="5">
    <location>
        <begin position="247"/>
        <end position="264"/>
    </location>
</feature>
<name>A0A370LB51_9HYPH</name>
<evidence type="ECO:0000313" key="8">
    <source>
        <dbReference type="Proteomes" id="UP000255207"/>
    </source>
</evidence>
<keyword evidence="8" id="KW-1185">Reference proteome</keyword>
<protein>
    <submittedName>
        <fullName evidence="7">FUSC family protein</fullName>
    </submittedName>
</protein>
<dbReference type="Proteomes" id="UP000255207">
    <property type="component" value="Unassembled WGS sequence"/>
</dbReference>
<accession>A0A370LB51</accession>
<dbReference type="RefSeq" id="WP_114827167.1">
    <property type="nucleotide sequence ID" value="NZ_QQTO01000019.1"/>
</dbReference>
<evidence type="ECO:0000256" key="4">
    <source>
        <dbReference type="ARBA" id="ARBA00023136"/>
    </source>
</evidence>
<reference evidence="8" key="1">
    <citation type="submission" date="2018-07" db="EMBL/GenBank/DDBJ databases">
        <authorList>
            <person name="Safronova V.I."/>
            <person name="Chirak E.R."/>
            <person name="Sazanova A.L."/>
        </authorList>
    </citation>
    <scope>NUCLEOTIDE SEQUENCE [LARGE SCALE GENOMIC DNA]</scope>
    <source>
        <strain evidence="8">RCAM04685</strain>
    </source>
</reference>
<keyword evidence="2 5" id="KW-0812">Transmembrane</keyword>
<evidence type="ECO:0000256" key="3">
    <source>
        <dbReference type="ARBA" id="ARBA00022989"/>
    </source>
</evidence>
<comment type="caution">
    <text evidence="7">The sequence shown here is derived from an EMBL/GenBank/DDBJ whole genome shotgun (WGS) entry which is preliminary data.</text>
</comment>
<feature type="transmembrane region" description="Helical" evidence="5">
    <location>
        <begin position="270"/>
        <end position="286"/>
    </location>
</feature>
<evidence type="ECO:0000259" key="6">
    <source>
        <dbReference type="Pfam" id="PF13515"/>
    </source>
</evidence>
<keyword evidence="4 5" id="KW-0472">Membrane</keyword>
<evidence type="ECO:0000256" key="5">
    <source>
        <dbReference type="SAM" id="Phobius"/>
    </source>
</evidence>
<feature type="transmembrane region" description="Helical" evidence="5">
    <location>
        <begin position="323"/>
        <end position="340"/>
    </location>
</feature>